<dbReference type="GeneID" id="8250094"/>
<dbReference type="Proteomes" id="UP000002009">
    <property type="component" value="Chromosome 1"/>
</dbReference>
<dbReference type="AlphaFoldDB" id="C1FDN6"/>
<gene>
    <name evidence="3" type="ORF">MICPUN_55097</name>
</gene>
<dbReference type="OrthoDB" id="439917at2759"/>
<feature type="region of interest" description="Disordered" evidence="1">
    <location>
        <begin position="1"/>
        <end position="24"/>
    </location>
</feature>
<evidence type="ECO:0000256" key="1">
    <source>
        <dbReference type="SAM" id="MobiDB-lite"/>
    </source>
</evidence>
<evidence type="ECO:0000259" key="2">
    <source>
        <dbReference type="Pfam" id="PF01833"/>
    </source>
</evidence>
<evidence type="ECO:0000313" key="3">
    <source>
        <dbReference type="EMBL" id="ACO68425.1"/>
    </source>
</evidence>
<keyword evidence="4" id="KW-1185">Reference proteome</keyword>
<dbReference type="InterPro" id="IPR014756">
    <property type="entry name" value="Ig_E-set"/>
</dbReference>
<dbReference type="InterPro" id="IPR002909">
    <property type="entry name" value="IPT_dom"/>
</dbReference>
<reference evidence="3 4" key="1">
    <citation type="journal article" date="2009" name="Science">
        <title>Green evolution and dynamic adaptations revealed by genomes of the marine picoeukaryotes Micromonas.</title>
        <authorList>
            <person name="Worden A.Z."/>
            <person name="Lee J.H."/>
            <person name="Mock T."/>
            <person name="Rouze P."/>
            <person name="Simmons M.P."/>
            <person name="Aerts A.L."/>
            <person name="Allen A.E."/>
            <person name="Cuvelier M.L."/>
            <person name="Derelle E."/>
            <person name="Everett M.V."/>
            <person name="Foulon E."/>
            <person name="Grimwood J."/>
            <person name="Gundlach H."/>
            <person name="Henrissat B."/>
            <person name="Napoli C."/>
            <person name="McDonald S.M."/>
            <person name="Parker M.S."/>
            <person name="Rombauts S."/>
            <person name="Salamov A."/>
            <person name="Von Dassow P."/>
            <person name="Badger J.H."/>
            <person name="Coutinho P.M."/>
            <person name="Demir E."/>
            <person name="Dubchak I."/>
            <person name="Gentemann C."/>
            <person name="Eikrem W."/>
            <person name="Gready J.E."/>
            <person name="John U."/>
            <person name="Lanier W."/>
            <person name="Lindquist E.A."/>
            <person name="Lucas S."/>
            <person name="Mayer K.F."/>
            <person name="Moreau H."/>
            <person name="Not F."/>
            <person name="Otillar R."/>
            <person name="Panaud O."/>
            <person name="Pangilinan J."/>
            <person name="Paulsen I."/>
            <person name="Piegu B."/>
            <person name="Poliakov A."/>
            <person name="Robbens S."/>
            <person name="Schmutz J."/>
            <person name="Toulza E."/>
            <person name="Wyss T."/>
            <person name="Zelensky A."/>
            <person name="Zhou K."/>
            <person name="Armbrust E.V."/>
            <person name="Bhattacharya D."/>
            <person name="Goodenough U.W."/>
            <person name="Van de Peer Y."/>
            <person name="Grigoriev I.V."/>
        </authorList>
    </citation>
    <scope>NUCLEOTIDE SEQUENCE [LARGE SCALE GENOMIC DNA]</scope>
    <source>
        <strain evidence="4">RCC299 / NOUM17</strain>
    </source>
</reference>
<proteinExistence type="predicted"/>
<dbReference type="Pfam" id="PF01833">
    <property type="entry name" value="TIG"/>
    <property type="match status" value="1"/>
</dbReference>
<dbReference type="InterPro" id="IPR013783">
    <property type="entry name" value="Ig-like_fold"/>
</dbReference>
<name>C1FDN6_MICCC</name>
<dbReference type="Gene3D" id="2.60.40.10">
    <property type="entry name" value="Immunoglobulins"/>
    <property type="match status" value="1"/>
</dbReference>
<dbReference type="RefSeq" id="XP_002507167.1">
    <property type="nucleotide sequence ID" value="XM_002507121.1"/>
</dbReference>
<sequence length="167" mass="18988">MHVAHVRDTVRNKRDREEEEHRISERKSRVALSRFLDAERVINARYTVQNTVPIKPNIFMTPFSQAISIANTMLQFHHYSDSSVSFTSMLPPTIDSLNPAVGTFGGAHMTWLTGKNFASSLINDDVYKLHCSFGNISQSARFISSSIVTCDVPMVLKVIFERKIYCF</sequence>
<protein>
    <recommendedName>
        <fullName evidence="2">IPT/TIG domain-containing protein</fullName>
    </recommendedName>
</protein>
<feature type="domain" description="IPT/TIG" evidence="2">
    <location>
        <begin position="92"/>
        <end position="153"/>
    </location>
</feature>
<evidence type="ECO:0000313" key="4">
    <source>
        <dbReference type="Proteomes" id="UP000002009"/>
    </source>
</evidence>
<accession>C1FDN6</accession>
<organism evidence="3 4">
    <name type="scientific">Micromonas commoda (strain RCC299 / NOUM17 / CCMP2709)</name>
    <name type="common">Picoplanktonic green alga</name>
    <dbReference type="NCBI Taxonomy" id="296587"/>
    <lineage>
        <taxon>Eukaryota</taxon>
        <taxon>Viridiplantae</taxon>
        <taxon>Chlorophyta</taxon>
        <taxon>Mamiellophyceae</taxon>
        <taxon>Mamiellales</taxon>
        <taxon>Mamiellaceae</taxon>
        <taxon>Micromonas</taxon>
    </lineage>
</organism>
<dbReference type="EMBL" id="CP001574">
    <property type="protein sequence ID" value="ACO68425.1"/>
    <property type="molecule type" value="Genomic_DNA"/>
</dbReference>
<dbReference type="SUPFAM" id="SSF81296">
    <property type="entry name" value="E set domains"/>
    <property type="match status" value="1"/>
</dbReference>